<dbReference type="PANTHER" id="PTHR43002">
    <property type="entry name" value="GLYCOGEN DEBRANCHING ENZYME"/>
    <property type="match status" value="1"/>
</dbReference>
<dbReference type="InterPro" id="IPR013783">
    <property type="entry name" value="Ig-like_fold"/>
</dbReference>
<evidence type="ECO:0000256" key="1">
    <source>
        <dbReference type="ARBA" id="ARBA00008061"/>
    </source>
</evidence>
<gene>
    <name evidence="5" type="primary">glgX</name>
    <name evidence="5" type="ORF">ACFL27_28820</name>
</gene>
<organism evidence="5 6">
    <name type="scientific">candidate division CSSED10-310 bacterium</name>
    <dbReference type="NCBI Taxonomy" id="2855610"/>
    <lineage>
        <taxon>Bacteria</taxon>
        <taxon>Bacteria division CSSED10-310</taxon>
    </lineage>
</organism>
<accession>A0ABV6Z766</accession>
<dbReference type="Proteomes" id="UP001594351">
    <property type="component" value="Unassembled WGS sequence"/>
</dbReference>
<dbReference type="Gene3D" id="2.60.40.10">
    <property type="entry name" value="Immunoglobulins"/>
    <property type="match status" value="1"/>
</dbReference>
<dbReference type="SUPFAM" id="SSF51011">
    <property type="entry name" value="Glycosyl hydrolase domain"/>
    <property type="match status" value="1"/>
</dbReference>
<name>A0ABV6Z766_UNCC1</name>
<keyword evidence="6" id="KW-1185">Reference proteome</keyword>
<dbReference type="SMART" id="SM00642">
    <property type="entry name" value="Aamy"/>
    <property type="match status" value="1"/>
</dbReference>
<comment type="caution">
    <text evidence="5">The sequence shown here is derived from an EMBL/GenBank/DDBJ whole genome shotgun (WGS) entry which is preliminary data.</text>
</comment>
<dbReference type="Pfam" id="PF00128">
    <property type="entry name" value="Alpha-amylase"/>
    <property type="match status" value="1"/>
</dbReference>
<dbReference type="CDD" id="cd11326">
    <property type="entry name" value="AmyAc_Glg_debranch"/>
    <property type="match status" value="1"/>
</dbReference>
<reference evidence="5 6" key="1">
    <citation type="submission" date="2024-09" db="EMBL/GenBank/DDBJ databases">
        <title>Laminarin stimulates single cell rates of sulfate reduction while oxygen inhibits transcriptomic activity in coastal marine sediment.</title>
        <authorList>
            <person name="Lindsay M."/>
            <person name="Orcutt B."/>
            <person name="Emerson D."/>
            <person name="Stepanauskas R."/>
            <person name="D'Angelo T."/>
        </authorList>
    </citation>
    <scope>NUCLEOTIDE SEQUENCE [LARGE SCALE GENOMIC DNA]</scope>
    <source>
        <strain evidence="5">SAG AM-311-K15</strain>
    </source>
</reference>
<feature type="non-terminal residue" evidence="5">
    <location>
        <position position="654"/>
    </location>
</feature>
<dbReference type="InterPro" id="IPR006047">
    <property type="entry name" value="GH13_cat_dom"/>
</dbReference>
<evidence type="ECO:0000313" key="6">
    <source>
        <dbReference type="Proteomes" id="UP001594351"/>
    </source>
</evidence>
<evidence type="ECO:0000256" key="2">
    <source>
        <dbReference type="ARBA" id="ARBA00022801"/>
    </source>
</evidence>
<comment type="similarity">
    <text evidence="1">Belongs to the glycosyl hydrolase 13 family.</text>
</comment>
<keyword evidence="3 5" id="KW-0326">Glycosidase</keyword>
<sequence length="654" mass="74970">MDVKVGSPFPLGATWDGQGVNFAVYSQEASAVELCLFDTVEARVETDRIPLIGLTDSVWHVYLSSCKPGQLYGYRVQGEYQPQHGLRFNPHKVLLDPYARAIGRDLHWHDSLFGYRFDDPEQDLSCDERDDAEVAPLAAVIDPTFRWRQDQAPRTPWHKTLIYETHVRGLTMKHPGVPEELRGTYLGLTSKVVLNHLRQLGVTAVELMPIHHPVNERNLVERGLVNYWGYNTLSYFAPNSHYAHTKEPVGIIREFKEMVRRLHQAGLEVILDVVYNHTGEGSHLGPTLSFRGLDNTSYYRLMPDKQRYYQDFTGCGNTLNTQSWPVVRLIMDSLRYWVVEMHVDGFRFDLASVFAREQDGLDFRGSFFSIINQDPVLSQVKLIAEPWDARPDGYQIGKFPPPWREWNGKFRDGIRQFWRGNSHTLGEFASRLSGSNDLYGHHGRDPTASINFVTSHDGFSLHDLVSYNQKHNENNGENNRDGENHNLSWNCGVEGQTDDPHIGALRQRLMRNFIATLFLSQGVPMIRSGDEMAHSQRGNNNSYCQNNEINWLNWILTPEQQNCLLFLQYVSNLRQRHPVLRRRFFFGDGNEVRWLNPAGKNMSESDWYNDHCVGLLLNGHSLPDLDEPGKPSRTDTILILINGSAVEKKFSLPP</sequence>
<keyword evidence="2 5" id="KW-0378">Hydrolase</keyword>
<dbReference type="InterPro" id="IPR011837">
    <property type="entry name" value="Glycogen_debranch_GlgX"/>
</dbReference>
<dbReference type="SUPFAM" id="SSF51445">
    <property type="entry name" value="(Trans)glycosidases"/>
    <property type="match status" value="1"/>
</dbReference>
<dbReference type="GO" id="GO:0120549">
    <property type="term" value="F:limit dextrin alpha-1,6-maltotetraose-hydrolase activity"/>
    <property type="evidence" value="ECO:0007669"/>
    <property type="project" value="UniProtKB-EC"/>
</dbReference>
<proteinExistence type="inferred from homology"/>
<evidence type="ECO:0000259" key="4">
    <source>
        <dbReference type="SMART" id="SM00642"/>
    </source>
</evidence>
<evidence type="ECO:0000313" key="5">
    <source>
        <dbReference type="EMBL" id="MFC1854206.1"/>
    </source>
</evidence>
<dbReference type="InterPro" id="IPR044505">
    <property type="entry name" value="GlgX_Isoamylase_N_E_set"/>
</dbReference>
<dbReference type="InterPro" id="IPR013780">
    <property type="entry name" value="Glyco_hydro_b"/>
</dbReference>
<protein>
    <submittedName>
        <fullName evidence="5">Glycogen debranching protein GlgX</fullName>
        <ecNumber evidence="5">3.2.1.196</ecNumber>
    </submittedName>
</protein>
<dbReference type="Pfam" id="PF02922">
    <property type="entry name" value="CBM_48"/>
    <property type="match status" value="1"/>
</dbReference>
<dbReference type="InterPro" id="IPR017853">
    <property type="entry name" value="GH"/>
</dbReference>
<dbReference type="EC" id="3.2.1.196" evidence="5"/>
<dbReference type="SUPFAM" id="SSF81296">
    <property type="entry name" value="E set domains"/>
    <property type="match status" value="1"/>
</dbReference>
<dbReference type="InterPro" id="IPR014756">
    <property type="entry name" value="Ig_E-set"/>
</dbReference>
<dbReference type="Gene3D" id="3.20.20.80">
    <property type="entry name" value="Glycosidases"/>
    <property type="match status" value="1"/>
</dbReference>
<dbReference type="EMBL" id="JBHPBY010000766">
    <property type="protein sequence ID" value="MFC1854206.1"/>
    <property type="molecule type" value="Genomic_DNA"/>
</dbReference>
<dbReference type="Gene3D" id="2.60.40.1180">
    <property type="entry name" value="Golgi alpha-mannosidase II"/>
    <property type="match status" value="1"/>
</dbReference>
<evidence type="ECO:0000256" key="3">
    <source>
        <dbReference type="ARBA" id="ARBA00023295"/>
    </source>
</evidence>
<dbReference type="NCBIfam" id="TIGR02100">
    <property type="entry name" value="glgX_debranch"/>
    <property type="match status" value="1"/>
</dbReference>
<feature type="domain" description="Glycosyl hydrolase family 13 catalytic" evidence="4">
    <location>
        <begin position="164"/>
        <end position="574"/>
    </location>
</feature>
<dbReference type="InterPro" id="IPR004193">
    <property type="entry name" value="Glyco_hydro_13_N"/>
</dbReference>
<dbReference type="CDD" id="cd02856">
    <property type="entry name" value="E_set_GDE_Isoamylase_N"/>
    <property type="match status" value="1"/>
</dbReference>